<dbReference type="Pfam" id="PF03712">
    <property type="entry name" value="Cu2_monoox_C"/>
    <property type="match status" value="1"/>
</dbReference>
<feature type="domain" description="Copper type II ascorbate-dependent monooxygenase C-terminal" evidence="2">
    <location>
        <begin position="41"/>
        <end position="112"/>
    </location>
</feature>
<proteinExistence type="predicted"/>
<name>A0A7V8NUH2_9BACT</name>
<protein>
    <submittedName>
        <fullName evidence="3">Alkyl hydroperoxide reductase</fullName>
    </submittedName>
</protein>
<organism evidence="3 4">
    <name type="scientific">Candidatus Acidiferrum panamense</name>
    <dbReference type="NCBI Taxonomy" id="2741543"/>
    <lineage>
        <taxon>Bacteria</taxon>
        <taxon>Pseudomonadati</taxon>
        <taxon>Acidobacteriota</taxon>
        <taxon>Terriglobia</taxon>
        <taxon>Candidatus Acidiferrales</taxon>
        <taxon>Candidatus Acidiferrum</taxon>
    </lineage>
</organism>
<dbReference type="EMBL" id="JACDQQ010002164">
    <property type="protein sequence ID" value="MBA0087753.1"/>
    <property type="molecule type" value="Genomic_DNA"/>
</dbReference>
<sequence>PQRVYVSFGISSPSDPKSFAIPPNDPNWESPPAEVTFTDDVDLVWMFPHMHVRGKDMTYRLVYPDGTSETVLSVPHYDFNWQLGYDLARPVHVPKGTRLVVTAHYDNSVNNKFNPDPTKTVYYGDMTWEEMMFPFFSVVVDKGADPKGLIRIERGRQSNGA</sequence>
<evidence type="ECO:0000313" key="4">
    <source>
        <dbReference type="Proteomes" id="UP000567293"/>
    </source>
</evidence>
<gene>
    <name evidence="3" type="ORF">HRJ53_22435</name>
</gene>
<reference evidence="3" key="1">
    <citation type="submission" date="2020-06" db="EMBL/GenBank/DDBJ databases">
        <title>Legume-microbial interactions unlock mineral nutrients during tropical forest succession.</title>
        <authorList>
            <person name="Epihov D.Z."/>
        </authorList>
    </citation>
    <scope>NUCLEOTIDE SEQUENCE [LARGE SCALE GENOMIC DNA]</scope>
    <source>
        <strain evidence="3">Pan2503</strain>
    </source>
</reference>
<dbReference type="SUPFAM" id="SSF49742">
    <property type="entry name" value="PHM/PNGase F"/>
    <property type="match status" value="1"/>
</dbReference>
<keyword evidence="4" id="KW-1185">Reference proteome</keyword>
<keyword evidence="1" id="KW-1015">Disulfide bond</keyword>
<dbReference type="InterPro" id="IPR024548">
    <property type="entry name" value="Cu2_monoox_C"/>
</dbReference>
<dbReference type="Proteomes" id="UP000567293">
    <property type="component" value="Unassembled WGS sequence"/>
</dbReference>
<accession>A0A7V8NUH2</accession>
<feature type="non-terminal residue" evidence="3">
    <location>
        <position position="1"/>
    </location>
</feature>
<evidence type="ECO:0000256" key="1">
    <source>
        <dbReference type="ARBA" id="ARBA00023157"/>
    </source>
</evidence>
<dbReference type="InterPro" id="IPR008977">
    <property type="entry name" value="PHM/PNGase_F_dom_sf"/>
</dbReference>
<comment type="caution">
    <text evidence="3">The sequence shown here is derived from an EMBL/GenBank/DDBJ whole genome shotgun (WGS) entry which is preliminary data.</text>
</comment>
<dbReference type="AlphaFoldDB" id="A0A7V8NUH2"/>
<dbReference type="Gene3D" id="2.60.120.230">
    <property type="match status" value="1"/>
</dbReference>
<evidence type="ECO:0000313" key="3">
    <source>
        <dbReference type="EMBL" id="MBA0087753.1"/>
    </source>
</evidence>
<dbReference type="InterPro" id="IPR014784">
    <property type="entry name" value="Cu2_ascorb_mOase-like_C"/>
</dbReference>
<evidence type="ECO:0000259" key="2">
    <source>
        <dbReference type="Pfam" id="PF03712"/>
    </source>
</evidence>
<dbReference type="GO" id="GO:0016715">
    <property type="term" value="F:oxidoreductase activity, acting on paired donors, with incorporation or reduction of molecular oxygen, reduced ascorbate as one donor, and incorporation of one atom of oxygen"/>
    <property type="evidence" value="ECO:0007669"/>
    <property type="project" value="InterPro"/>
</dbReference>